<comment type="caution">
    <text evidence="2">The sequence shown here is derived from an EMBL/GenBank/DDBJ whole genome shotgun (WGS) entry which is preliminary data.</text>
</comment>
<dbReference type="AlphaFoldDB" id="A0A3M7F282"/>
<proteinExistence type="predicted"/>
<sequence length="68" mass="6791">MAGVPPEKLGERGGGGASSLKGELSRRGLRAGLPDSGAAKAGDALPELDLVLSEDDWSGVVEEARGAC</sequence>
<evidence type="ECO:0000313" key="3">
    <source>
        <dbReference type="Proteomes" id="UP000268823"/>
    </source>
</evidence>
<gene>
    <name evidence="2" type="ORF">D0861_07728</name>
</gene>
<organism evidence="2 3">
    <name type="scientific">Hortaea werneckii</name>
    <name type="common">Black yeast</name>
    <name type="synonym">Cladosporium werneckii</name>
    <dbReference type="NCBI Taxonomy" id="91943"/>
    <lineage>
        <taxon>Eukaryota</taxon>
        <taxon>Fungi</taxon>
        <taxon>Dikarya</taxon>
        <taxon>Ascomycota</taxon>
        <taxon>Pezizomycotina</taxon>
        <taxon>Dothideomycetes</taxon>
        <taxon>Dothideomycetidae</taxon>
        <taxon>Mycosphaerellales</taxon>
        <taxon>Teratosphaeriaceae</taxon>
        <taxon>Hortaea</taxon>
    </lineage>
</organism>
<feature type="region of interest" description="Disordered" evidence="1">
    <location>
        <begin position="1"/>
        <end position="45"/>
    </location>
</feature>
<accession>A0A3M7F282</accession>
<dbReference type="Proteomes" id="UP000268823">
    <property type="component" value="Unassembled WGS sequence"/>
</dbReference>
<dbReference type="EMBL" id="QWIR01000201">
    <property type="protein sequence ID" value="RMY82797.1"/>
    <property type="molecule type" value="Genomic_DNA"/>
</dbReference>
<reference evidence="2 3" key="1">
    <citation type="journal article" date="2018" name="BMC Genomics">
        <title>Genomic evidence for intraspecific hybridization in a clonal and extremely halotolerant yeast.</title>
        <authorList>
            <person name="Gostincar C."/>
            <person name="Stajich J.E."/>
            <person name="Zupancic J."/>
            <person name="Zalar P."/>
            <person name="Gunde-Cimerman N."/>
        </authorList>
    </citation>
    <scope>NUCLEOTIDE SEQUENCE [LARGE SCALE GENOMIC DNA]</scope>
    <source>
        <strain evidence="2 3">EXF-2788</strain>
    </source>
</reference>
<name>A0A3M7F282_HORWE</name>
<dbReference type="VEuPathDB" id="FungiDB:BTJ68_13377"/>
<evidence type="ECO:0000313" key="2">
    <source>
        <dbReference type="EMBL" id="RMY82797.1"/>
    </source>
</evidence>
<evidence type="ECO:0000256" key="1">
    <source>
        <dbReference type="SAM" id="MobiDB-lite"/>
    </source>
</evidence>
<protein>
    <submittedName>
        <fullName evidence="2">Uncharacterized protein</fullName>
    </submittedName>
</protein>